<sequence>MNSLFTLSRVPPCCLSCCQNCLILSLYCFCLTAPNSCRCRSQYFCMDLLWFLWFSMSNQYLFFNSLHSFFLFSDHNLVLTLLFFAFSFIKSFSISFSNSAPVIQAPFNIISLVLSVFVNCCRRILYDISNMLS</sequence>
<evidence type="ECO:0000313" key="2">
    <source>
        <dbReference type="EMBL" id="CAG6753765.1"/>
    </source>
</evidence>
<dbReference type="AlphaFoldDB" id="A0A8D9EJ89"/>
<accession>A0A8D9EJ89</accession>
<protein>
    <submittedName>
        <fullName evidence="2">Uncharacterized protein</fullName>
    </submittedName>
</protein>
<evidence type="ECO:0000256" key="1">
    <source>
        <dbReference type="SAM" id="Phobius"/>
    </source>
</evidence>
<feature type="transmembrane region" description="Helical" evidence="1">
    <location>
        <begin position="77"/>
        <end position="96"/>
    </location>
</feature>
<keyword evidence="1" id="KW-0472">Membrane</keyword>
<name>A0A8D9EJ89_9HEMI</name>
<dbReference type="EMBL" id="HBUF01537429">
    <property type="protein sequence ID" value="CAG6753765.1"/>
    <property type="molecule type" value="Transcribed_RNA"/>
</dbReference>
<feature type="transmembrane region" description="Helical" evidence="1">
    <location>
        <begin position="50"/>
        <end position="70"/>
    </location>
</feature>
<organism evidence="2">
    <name type="scientific">Cacopsylla melanoneura</name>
    <dbReference type="NCBI Taxonomy" id="428564"/>
    <lineage>
        <taxon>Eukaryota</taxon>
        <taxon>Metazoa</taxon>
        <taxon>Ecdysozoa</taxon>
        <taxon>Arthropoda</taxon>
        <taxon>Hexapoda</taxon>
        <taxon>Insecta</taxon>
        <taxon>Pterygota</taxon>
        <taxon>Neoptera</taxon>
        <taxon>Paraneoptera</taxon>
        <taxon>Hemiptera</taxon>
        <taxon>Sternorrhyncha</taxon>
        <taxon>Psylloidea</taxon>
        <taxon>Psyllidae</taxon>
        <taxon>Psyllinae</taxon>
        <taxon>Cacopsylla</taxon>
    </lineage>
</organism>
<dbReference type="EMBL" id="HBUF01321402">
    <property type="protein sequence ID" value="CAG6695045.1"/>
    <property type="molecule type" value="Transcribed_RNA"/>
</dbReference>
<feature type="transmembrane region" description="Helical" evidence="1">
    <location>
        <begin position="102"/>
        <end position="121"/>
    </location>
</feature>
<keyword evidence="1" id="KW-0812">Transmembrane</keyword>
<keyword evidence="1" id="KW-1133">Transmembrane helix</keyword>
<reference evidence="2" key="1">
    <citation type="submission" date="2021-05" db="EMBL/GenBank/DDBJ databases">
        <authorList>
            <person name="Alioto T."/>
            <person name="Alioto T."/>
            <person name="Gomez Garrido J."/>
        </authorList>
    </citation>
    <scope>NUCLEOTIDE SEQUENCE</scope>
</reference>
<proteinExistence type="predicted"/>